<reference evidence="15 16" key="1">
    <citation type="submission" date="2019-07" db="EMBL/GenBank/DDBJ databases">
        <title>Genomic analysis of Lentibacillus sp. NKC851-2.</title>
        <authorList>
            <person name="Oh Y.J."/>
        </authorList>
    </citation>
    <scope>NUCLEOTIDE SEQUENCE [LARGE SCALE GENOMIC DNA]</scope>
    <source>
        <strain evidence="15 16">NKC851-2</strain>
    </source>
</reference>
<comment type="catalytic activity">
    <reaction evidence="1">
        <text>ATP + protein L-histidine = ADP + protein N-phospho-L-histidine.</text>
        <dbReference type="EC" id="2.7.13.3"/>
    </reaction>
</comment>
<dbReference type="InterPro" id="IPR003594">
    <property type="entry name" value="HATPase_dom"/>
</dbReference>
<evidence type="ECO:0000259" key="14">
    <source>
        <dbReference type="PROSITE" id="PS50109"/>
    </source>
</evidence>
<dbReference type="GO" id="GO:0000155">
    <property type="term" value="F:phosphorelay sensor kinase activity"/>
    <property type="evidence" value="ECO:0007669"/>
    <property type="project" value="InterPro"/>
</dbReference>
<dbReference type="GO" id="GO:0005524">
    <property type="term" value="F:ATP binding"/>
    <property type="evidence" value="ECO:0007669"/>
    <property type="project" value="UniProtKB-KW"/>
</dbReference>
<feature type="transmembrane region" description="Helical" evidence="13">
    <location>
        <begin position="115"/>
        <end position="139"/>
    </location>
</feature>
<comment type="subcellular location">
    <subcellularLocation>
        <location evidence="2">Cell membrane</location>
        <topology evidence="2">Multi-pass membrane protein</topology>
    </subcellularLocation>
</comment>
<feature type="transmembrane region" description="Helical" evidence="13">
    <location>
        <begin position="176"/>
        <end position="202"/>
    </location>
</feature>
<evidence type="ECO:0000256" key="1">
    <source>
        <dbReference type="ARBA" id="ARBA00000085"/>
    </source>
</evidence>
<evidence type="ECO:0000256" key="4">
    <source>
        <dbReference type="ARBA" id="ARBA00022475"/>
    </source>
</evidence>
<keyword evidence="10 13" id="KW-1133">Transmembrane helix</keyword>
<evidence type="ECO:0000256" key="3">
    <source>
        <dbReference type="ARBA" id="ARBA00012438"/>
    </source>
</evidence>
<dbReference type="Gene3D" id="3.30.565.10">
    <property type="entry name" value="Histidine kinase-like ATPase, C-terminal domain"/>
    <property type="match status" value="1"/>
</dbReference>
<evidence type="ECO:0000256" key="6">
    <source>
        <dbReference type="ARBA" id="ARBA00022692"/>
    </source>
</evidence>
<evidence type="ECO:0000256" key="12">
    <source>
        <dbReference type="ARBA" id="ARBA00023136"/>
    </source>
</evidence>
<feature type="transmembrane region" description="Helical" evidence="13">
    <location>
        <begin position="151"/>
        <end position="169"/>
    </location>
</feature>
<evidence type="ECO:0000256" key="5">
    <source>
        <dbReference type="ARBA" id="ARBA00022679"/>
    </source>
</evidence>
<dbReference type="GO" id="GO:0071555">
    <property type="term" value="P:cell wall organization"/>
    <property type="evidence" value="ECO:0007669"/>
    <property type="project" value="InterPro"/>
</dbReference>
<dbReference type="Pfam" id="PF07694">
    <property type="entry name" value="5TM-5TMR_LYT"/>
    <property type="match status" value="1"/>
</dbReference>
<keyword evidence="9" id="KW-0067">ATP-binding</keyword>
<keyword evidence="4" id="KW-1003">Cell membrane</keyword>
<dbReference type="PROSITE" id="PS50109">
    <property type="entry name" value="HIS_KIN"/>
    <property type="match status" value="1"/>
</dbReference>
<dbReference type="InterPro" id="IPR050640">
    <property type="entry name" value="Bact_2-comp_sensor_kinase"/>
</dbReference>
<evidence type="ECO:0000313" key="15">
    <source>
        <dbReference type="EMBL" id="TRM11655.1"/>
    </source>
</evidence>
<organism evidence="15 16">
    <name type="scientific">Lentibacillus cibarius</name>
    <dbReference type="NCBI Taxonomy" id="2583219"/>
    <lineage>
        <taxon>Bacteria</taxon>
        <taxon>Bacillati</taxon>
        <taxon>Bacillota</taxon>
        <taxon>Bacilli</taxon>
        <taxon>Bacillales</taxon>
        <taxon>Bacillaceae</taxon>
        <taxon>Lentibacillus</taxon>
    </lineage>
</organism>
<keyword evidence="5" id="KW-0808">Transferase</keyword>
<dbReference type="Pfam" id="PF06580">
    <property type="entry name" value="His_kinase"/>
    <property type="match status" value="1"/>
</dbReference>
<evidence type="ECO:0000256" key="10">
    <source>
        <dbReference type="ARBA" id="ARBA00022989"/>
    </source>
</evidence>
<feature type="transmembrane region" description="Helical" evidence="13">
    <location>
        <begin position="44"/>
        <end position="63"/>
    </location>
</feature>
<evidence type="ECO:0000256" key="8">
    <source>
        <dbReference type="ARBA" id="ARBA00022777"/>
    </source>
</evidence>
<evidence type="ECO:0000256" key="7">
    <source>
        <dbReference type="ARBA" id="ARBA00022741"/>
    </source>
</evidence>
<comment type="caution">
    <text evidence="15">The sequence shown here is derived from an EMBL/GenBank/DDBJ whole genome shotgun (WGS) entry which is preliminary data.</text>
</comment>
<dbReference type="SMART" id="SM00387">
    <property type="entry name" value="HATPase_c"/>
    <property type="match status" value="1"/>
</dbReference>
<feature type="domain" description="Histidine kinase" evidence="14">
    <location>
        <begin position="473"/>
        <end position="576"/>
    </location>
</feature>
<keyword evidence="16" id="KW-1185">Reference proteome</keyword>
<dbReference type="PANTHER" id="PTHR34220">
    <property type="entry name" value="SENSOR HISTIDINE KINASE YPDA"/>
    <property type="match status" value="1"/>
</dbReference>
<dbReference type="Pfam" id="PF02518">
    <property type="entry name" value="HATPase_c"/>
    <property type="match status" value="1"/>
</dbReference>
<evidence type="ECO:0000256" key="11">
    <source>
        <dbReference type="ARBA" id="ARBA00023012"/>
    </source>
</evidence>
<dbReference type="InterPro" id="IPR036890">
    <property type="entry name" value="HATPase_C_sf"/>
</dbReference>
<dbReference type="SUPFAM" id="SSF55874">
    <property type="entry name" value="ATPase domain of HSP90 chaperone/DNA topoisomerase II/histidine kinase"/>
    <property type="match status" value="1"/>
</dbReference>
<dbReference type="GO" id="GO:0005886">
    <property type="term" value="C:plasma membrane"/>
    <property type="evidence" value="ECO:0007669"/>
    <property type="project" value="UniProtKB-SubCell"/>
</dbReference>
<dbReference type="PRINTS" id="PR00344">
    <property type="entry name" value="BCTRLSENSOR"/>
</dbReference>
<evidence type="ECO:0000313" key="16">
    <source>
        <dbReference type="Proteomes" id="UP000319280"/>
    </source>
</evidence>
<dbReference type="InterPro" id="IPR005467">
    <property type="entry name" value="His_kinase_dom"/>
</dbReference>
<evidence type="ECO:0000256" key="2">
    <source>
        <dbReference type="ARBA" id="ARBA00004651"/>
    </source>
</evidence>
<evidence type="ECO:0000256" key="13">
    <source>
        <dbReference type="SAM" id="Phobius"/>
    </source>
</evidence>
<evidence type="ECO:0000256" key="9">
    <source>
        <dbReference type="ARBA" id="ARBA00022840"/>
    </source>
</evidence>
<dbReference type="InterPro" id="IPR011620">
    <property type="entry name" value="Sig_transdc_His_kinase_LytS_TM"/>
</dbReference>
<keyword evidence="11" id="KW-0902">Two-component regulatory system</keyword>
<feature type="transmembrane region" description="Helical" evidence="13">
    <location>
        <begin position="12"/>
        <end position="32"/>
    </location>
</feature>
<keyword evidence="7" id="KW-0547">Nucleotide-binding</keyword>
<dbReference type="EMBL" id="VJMZ01000001">
    <property type="protein sequence ID" value="TRM11655.1"/>
    <property type="molecule type" value="Genomic_DNA"/>
</dbReference>
<dbReference type="RefSeq" id="WP_142790761.1">
    <property type="nucleotide sequence ID" value="NZ_VJMZ01000001.1"/>
</dbReference>
<dbReference type="EC" id="2.7.13.3" evidence="3"/>
<name>A0A549YIF0_9BACI</name>
<dbReference type="Proteomes" id="UP000319280">
    <property type="component" value="Unassembled WGS sequence"/>
</dbReference>
<dbReference type="PANTHER" id="PTHR34220:SF7">
    <property type="entry name" value="SENSOR HISTIDINE KINASE YPDA"/>
    <property type="match status" value="1"/>
</dbReference>
<gene>
    <name evidence="15" type="ORF">FH966_08145</name>
</gene>
<dbReference type="InterPro" id="IPR010559">
    <property type="entry name" value="Sig_transdc_His_kin_internal"/>
</dbReference>
<dbReference type="InterPro" id="IPR004358">
    <property type="entry name" value="Sig_transdc_His_kin-like_C"/>
</dbReference>
<protein>
    <recommendedName>
        <fullName evidence="3">histidine kinase</fullName>
        <ecNumber evidence="3">2.7.13.3</ecNumber>
    </recommendedName>
</protein>
<keyword evidence="12 13" id="KW-0472">Membrane</keyword>
<dbReference type="AlphaFoldDB" id="A0A549YIF0"/>
<keyword evidence="8 15" id="KW-0418">Kinase</keyword>
<sequence length="595" mass="65747">MLELLILMLERLGIIVMLAFLLTRFSFFRNLVFSRELNGKQQMIAILFFGLIGIIGTYTGFVFNNKTFDIGRWGIEVTPDEAIANFRVIGVVVAGLLGGYRIGIGAGLVAGIHRLWLGGYTAISCGVATIIAGAFAGYFLGRNKKVSFKKVFVIAACAEAMQMLLILLISRPLDKVISLVETIGVPMIVVNGLGAVLFMVIIQNVISSEERHGATQTQFALRMTDRTLVHLREGLNETSAEQVCEILYNELKPLAVSITNETVILAHMGEGSDHHKKGGPIQTQVTLEAIKDGELCIASEREVGCAKADCPLQAVIIAPLKLYDKPIGTLKFYYRSEEEISLSVKELITGLSVLLSNQLEIAEADRALALAKEAEINALQAQISPHFLFNTLNTISSLIRINPKKARKLLLSLSNYLRHNVSSTTVKKTTLEQELSHMRAYLNIEETRFSDRLSVDYDIDYAILQEKIAPLTLQPIIENAVKHGLRNKEQDGLINIQIKDCDDHIFISVVDNGEGISEERLNKLGEQIIQSHPGTGMALFNVNRRLTILFGNKAKLHIESKRGEGTRVSFIVPKQAEYTTEGENDESKDSYTCSG</sequence>
<accession>A0A549YIF0</accession>
<keyword evidence="6 13" id="KW-0812">Transmembrane</keyword>
<proteinExistence type="predicted"/>
<feature type="transmembrane region" description="Helical" evidence="13">
    <location>
        <begin position="83"/>
        <end position="103"/>
    </location>
</feature>